<protein>
    <submittedName>
        <fullName evidence="2">Uncharacterized protein</fullName>
    </submittedName>
</protein>
<dbReference type="EMBL" id="JAXIOK010000022">
    <property type="protein sequence ID" value="KAK4745068.1"/>
    <property type="molecule type" value="Genomic_DNA"/>
</dbReference>
<reference evidence="2 3" key="1">
    <citation type="journal article" date="2023" name="Hortic Res">
        <title>Pangenome of water caltrop reveals structural variations and asymmetric subgenome divergence after allopolyploidization.</title>
        <authorList>
            <person name="Zhang X."/>
            <person name="Chen Y."/>
            <person name="Wang L."/>
            <person name="Yuan Y."/>
            <person name="Fang M."/>
            <person name="Shi L."/>
            <person name="Lu R."/>
            <person name="Comes H.P."/>
            <person name="Ma Y."/>
            <person name="Chen Y."/>
            <person name="Huang G."/>
            <person name="Zhou Y."/>
            <person name="Zheng Z."/>
            <person name="Qiu Y."/>
        </authorList>
    </citation>
    <scope>NUCLEOTIDE SEQUENCE [LARGE SCALE GENOMIC DNA]</scope>
    <source>
        <tissue evidence="2">Roots</tissue>
    </source>
</reference>
<feature type="compositionally biased region" description="Low complexity" evidence="1">
    <location>
        <begin position="9"/>
        <end position="18"/>
    </location>
</feature>
<gene>
    <name evidence="2" type="ORF">SAY87_011380</name>
</gene>
<keyword evidence="3" id="KW-1185">Reference proteome</keyword>
<dbReference type="AlphaFoldDB" id="A0AAN7GQQ9"/>
<proteinExistence type="predicted"/>
<evidence type="ECO:0000256" key="1">
    <source>
        <dbReference type="SAM" id="MobiDB-lite"/>
    </source>
</evidence>
<evidence type="ECO:0000313" key="3">
    <source>
        <dbReference type="Proteomes" id="UP001345219"/>
    </source>
</evidence>
<feature type="region of interest" description="Disordered" evidence="1">
    <location>
        <begin position="1"/>
        <end position="57"/>
    </location>
</feature>
<name>A0AAN7GQQ9_9MYRT</name>
<accession>A0AAN7GQQ9</accession>
<dbReference type="Proteomes" id="UP001345219">
    <property type="component" value="Chromosome 9"/>
</dbReference>
<sequence length="119" mass="12832">MSSTQNRRSSFTSSTASSLAKRQAPSSENAGRPGGIPLPHAAKKRVPLGNVTNQRSGNVVEGNAKAPLARSTAVSVCLLLELWLCAVFITMKPPERVLLGYVNFKTFDLPNRLIPSRDL</sequence>
<organism evidence="2 3">
    <name type="scientific">Trapa incisa</name>
    <dbReference type="NCBI Taxonomy" id="236973"/>
    <lineage>
        <taxon>Eukaryota</taxon>
        <taxon>Viridiplantae</taxon>
        <taxon>Streptophyta</taxon>
        <taxon>Embryophyta</taxon>
        <taxon>Tracheophyta</taxon>
        <taxon>Spermatophyta</taxon>
        <taxon>Magnoliopsida</taxon>
        <taxon>eudicotyledons</taxon>
        <taxon>Gunneridae</taxon>
        <taxon>Pentapetalae</taxon>
        <taxon>rosids</taxon>
        <taxon>malvids</taxon>
        <taxon>Myrtales</taxon>
        <taxon>Lythraceae</taxon>
        <taxon>Trapa</taxon>
    </lineage>
</organism>
<evidence type="ECO:0000313" key="2">
    <source>
        <dbReference type="EMBL" id="KAK4745068.1"/>
    </source>
</evidence>
<comment type="caution">
    <text evidence="2">The sequence shown here is derived from an EMBL/GenBank/DDBJ whole genome shotgun (WGS) entry which is preliminary data.</text>
</comment>